<evidence type="ECO:0000313" key="3">
    <source>
        <dbReference type="Proteomes" id="UP000054350"/>
    </source>
</evidence>
<reference evidence="3" key="2">
    <citation type="submission" date="2009-11" db="EMBL/GenBank/DDBJ databases">
        <title>The Genome Sequence of Allomyces macrogynus strain ATCC 38327.</title>
        <authorList>
            <consortium name="The Broad Institute Genome Sequencing Platform"/>
            <person name="Russ C."/>
            <person name="Cuomo C."/>
            <person name="Shea T."/>
            <person name="Young S.K."/>
            <person name="Zeng Q."/>
            <person name="Koehrsen M."/>
            <person name="Haas B."/>
            <person name="Borodovsky M."/>
            <person name="Guigo R."/>
            <person name="Alvarado L."/>
            <person name="Berlin A."/>
            <person name="Borenstein D."/>
            <person name="Chen Z."/>
            <person name="Engels R."/>
            <person name="Freedman E."/>
            <person name="Gellesch M."/>
            <person name="Goldberg J."/>
            <person name="Griggs A."/>
            <person name="Gujja S."/>
            <person name="Heiman D."/>
            <person name="Hepburn T."/>
            <person name="Howarth C."/>
            <person name="Jen D."/>
            <person name="Larson L."/>
            <person name="Lewis B."/>
            <person name="Mehta T."/>
            <person name="Park D."/>
            <person name="Pearson M."/>
            <person name="Roberts A."/>
            <person name="Saif S."/>
            <person name="Shenoy N."/>
            <person name="Sisk P."/>
            <person name="Stolte C."/>
            <person name="Sykes S."/>
            <person name="Walk T."/>
            <person name="White J."/>
            <person name="Yandava C."/>
            <person name="Burger G."/>
            <person name="Gray M.W."/>
            <person name="Holland P.W.H."/>
            <person name="King N."/>
            <person name="Lang F.B.F."/>
            <person name="Roger A.J."/>
            <person name="Ruiz-Trillo I."/>
            <person name="Lander E."/>
            <person name="Nusbaum C."/>
        </authorList>
    </citation>
    <scope>NUCLEOTIDE SEQUENCE [LARGE SCALE GENOMIC DNA]</scope>
    <source>
        <strain evidence="3">ATCC 38327</strain>
    </source>
</reference>
<proteinExistence type="predicted"/>
<protein>
    <submittedName>
        <fullName evidence="2">Uncharacterized protein</fullName>
    </submittedName>
</protein>
<evidence type="ECO:0000256" key="1">
    <source>
        <dbReference type="SAM" id="MobiDB-lite"/>
    </source>
</evidence>
<feature type="region of interest" description="Disordered" evidence="1">
    <location>
        <begin position="534"/>
        <end position="555"/>
    </location>
</feature>
<dbReference type="VEuPathDB" id="FungiDB:AMAG_20667"/>
<organism evidence="2 3">
    <name type="scientific">Allomyces macrogynus (strain ATCC 38327)</name>
    <name type="common">Allomyces javanicus var. macrogynus</name>
    <dbReference type="NCBI Taxonomy" id="578462"/>
    <lineage>
        <taxon>Eukaryota</taxon>
        <taxon>Fungi</taxon>
        <taxon>Fungi incertae sedis</taxon>
        <taxon>Blastocladiomycota</taxon>
        <taxon>Blastocladiomycetes</taxon>
        <taxon>Blastocladiales</taxon>
        <taxon>Blastocladiaceae</taxon>
        <taxon>Allomyces</taxon>
    </lineage>
</organism>
<feature type="region of interest" description="Disordered" evidence="1">
    <location>
        <begin position="1"/>
        <end position="59"/>
    </location>
</feature>
<feature type="region of interest" description="Disordered" evidence="1">
    <location>
        <begin position="370"/>
        <end position="426"/>
    </location>
</feature>
<feature type="compositionally biased region" description="Low complexity" evidence="1">
    <location>
        <begin position="539"/>
        <end position="555"/>
    </location>
</feature>
<dbReference type="OrthoDB" id="5596086at2759"/>
<accession>A0A0L0TE53</accession>
<feature type="compositionally biased region" description="Basic and acidic residues" evidence="1">
    <location>
        <begin position="200"/>
        <end position="210"/>
    </location>
</feature>
<sequence length="609" mass="63913">MIRARSPPSNMNKQLEPPHRGNAPFAAAAAPSSPAMSTASSSRRHHHASPSSDRDRAHDRDVSVNSLLADLAHDLDALNARELARLHDIERAAIAQTRALPNGTARPDLSTLSSSVDLHADTVLDELKLAMDLDDARHDPWTFHRSFSELSLGPQATPMPASLLGGTRALYSHYGASSMLPYSRQAPRTDPAPTNGAPLDHAHSHVSDSTHDDEEVVSFSRISVGEMDGIAHESQFSFLASRRPGAAVPVITPTSNVVMPDLSEPSRYFEDAPQASFVTPRSHTRPATATTTFASRPTSTVPSALGRADGVVSLPSPPLRTSRSPVTTRSAAEDDLAGDGEMPHLLPSIHLDASASAVDAPAIVDDPLECTVRPPRTYTSTASPDRRASPVTRTSPSWSPTRAAAPTASRTDPDSSTSDTSGLSMTVKALTTPVRRTAAAAAAASPVKSAPALPVFAPRASTGSSVTTMSPPTWMRDVPGVVSSRKSVSPTAVPVVEAPTAADESVTDVPQFRAVVPTSTSPVAVVDRTARFPADRTARSPAPTPTAAVSSTDTDSGLATAIDHLTRRVKALTDERSSLAAQCATLTADRDQLAHELAQTRGPGGLSRP</sequence>
<feature type="compositionally biased region" description="Low complexity" evidence="1">
    <location>
        <begin position="394"/>
        <end position="426"/>
    </location>
</feature>
<reference evidence="2 3" key="1">
    <citation type="submission" date="2009-11" db="EMBL/GenBank/DDBJ databases">
        <title>Annotation of Allomyces macrogynus ATCC 38327.</title>
        <authorList>
            <consortium name="The Broad Institute Genome Sequencing Platform"/>
            <person name="Russ C."/>
            <person name="Cuomo C."/>
            <person name="Burger G."/>
            <person name="Gray M.W."/>
            <person name="Holland P.W.H."/>
            <person name="King N."/>
            <person name="Lang F.B.F."/>
            <person name="Roger A.J."/>
            <person name="Ruiz-Trillo I."/>
            <person name="Young S.K."/>
            <person name="Zeng Q."/>
            <person name="Gargeya S."/>
            <person name="Fitzgerald M."/>
            <person name="Haas B."/>
            <person name="Abouelleil A."/>
            <person name="Alvarado L."/>
            <person name="Arachchi H.M."/>
            <person name="Berlin A."/>
            <person name="Chapman S.B."/>
            <person name="Gearin G."/>
            <person name="Goldberg J."/>
            <person name="Griggs A."/>
            <person name="Gujja S."/>
            <person name="Hansen M."/>
            <person name="Heiman D."/>
            <person name="Howarth C."/>
            <person name="Larimer J."/>
            <person name="Lui A."/>
            <person name="MacDonald P.J.P."/>
            <person name="McCowen C."/>
            <person name="Montmayeur A."/>
            <person name="Murphy C."/>
            <person name="Neiman D."/>
            <person name="Pearson M."/>
            <person name="Priest M."/>
            <person name="Roberts A."/>
            <person name="Saif S."/>
            <person name="Shea T."/>
            <person name="Sisk P."/>
            <person name="Stolte C."/>
            <person name="Sykes S."/>
            <person name="Wortman J."/>
            <person name="Nusbaum C."/>
            <person name="Birren B."/>
        </authorList>
    </citation>
    <scope>NUCLEOTIDE SEQUENCE [LARGE SCALE GENOMIC DNA]</scope>
    <source>
        <strain evidence="2 3">ATCC 38327</strain>
    </source>
</reference>
<feature type="compositionally biased region" description="Low complexity" evidence="1">
    <location>
        <begin position="23"/>
        <end position="41"/>
    </location>
</feature>
<keyword evidence="3" id="KW-1185">Reference proteome</keyword>
<evidence type="ECO:0000313" key="2">
    <source>
        <dbReference type="EMBL" id="KNE73012.1"/>
    </source>
</evidence>
<name>A0A0L0TE53_ALLM3</name>
<gene>
    <name evidence="2" type="ORF">AMAG_20667</name>
</gene>
<feature type="region of interest" description="Disordered" evidence="1">
    <location>
        <begin position="182"/>
        <end position="214"/>
    </location>
</feature>
<dbReference type="STRING" id="578462.A0A0L0TE53"/>
<feature type="region of interest" description="Disordered" evidence="1">
    <location>
        <begin position="276"/>
        <end position="345"/>
    </location>
</feature>
<feature type="compositionally biased region" description="Low complexity" evidence="1">
    <location>
        <begin position="311"/>
        <end position="330"/>
    </location>
</feature>
<dbReference type="EMBL" id="GG745386">
    <property type="protein sequence ID" value="KNE73012.1"/>
    <property type="molecule type" value="Genomic_DNA"/>
</dbReference>
<dbReference type="Proteomes" id="UP000054350">
    <property type="component" value="Unassembled WGS sequence"/>
</dbReference>
<feature type="compositionally biased region" description="Polar residues" evidence="1">
    <location>
        <begin position="276"/>
        <end position="302"/>
    </location>
</feature>
<dbReference type="AlphaFoldDB" id="A0A0L0TE53"/>